<accession>A0A2A2JQZ4</accession>
<reference evidence="1 2" key="1">
    <citation type="journal article" date="2017" name="Curr. Biol.">
        <title>Genome architecture and evolution of a unichromosomal asexual nematode.</title>
        <authorList>
            <person name="Fradin H."/>
            <person name="Zegar C."/>
            <person name="Gutwein M."/>
            <person name="Lucas J."/>
            <person name="Kovtun M."/>
            <person name="Corcoran D."/>
            <person name="Baugh L.R."/>
            <person name="Kiontke K."/>
            <person name="Gunsalus K."/>
            <person name="Fitch D.H."/>
            <person name="Piano F."/>
        </authorList>
    </citation>
    <scope>NUCLEOTIDE SEQUENCE [LARGE SCALE GENOMIC DNA]</scope>
    <source>
        <strain evidence="1">PF1309</strain>
    </source>
</reference>
<gene>
    <name evidence="1" type="ORF">WR25_21335</name>
</gene>
<keyword evidence="2" id="KW-1185">Reference proteome</keyword>
<comment type="caution">
    <text evidence="1">The sequence shown here is derived from an EMBL/GenBank/DDBJ whole genome shotgun (WGS) entry which is preliminary data.</text>
</comment>
<dbReference type="EMBL" id="LIAE01010284">
    <property type="protein sequence ID" value="PAV64063.1"/>
    <property type="molecule type" value="Genomic_DNA"/>
</dbReference>
<evidence type="ECO:0000313" key="2">
    <source>
        <dbReference type="Proteomes" id="UP000218231"/>
    </source>
</evidence>
<name>A0A2A2JQZ4_9BILA</name>
<dbReference type="Proteomes" id="UP000218231">
    <property type="component" value="Unassembled WGS sequence"/>
</dbReference>
<feature type="non-terminal residue" evidence="1">
    <location>
        <position position="1"/>
    </location>
</feature>
<protein>
    <submittedName>
        <fullName evidence="1">Uncharacterized protein</fullName>
    </submittedName>
</protein>
<dbReference type="AlphaFoldDB" id="A0A2A2JQZ4"/>
<evidence type="ECO:0000313" key="1">
    <source>
        <dbReference type="EMBL" id="PAV64063.1"/>
    </source>
</evidence>
<organism evidence="1 2">
    <name type="scientific">Diploscapter pachys</name>
    <dbReference type="NCBI Taxonomy" id="2018661"/>
    <lineage>
        <taxon>Eukaryota</taxon>
        <taxon>Metazoa</taxon>
        <taxon>Ecdysozoa</taxon>
        <taxon>Nematoda</taxon>
        <taxon>Chromadorea</taxon>
        <taxon>Rhabditida</taxon>
        <taxon>Rhabditina</taxon>
        <taxon>Rhabditomorpha</taxon>
        <taxon>Rhabditoidea</taxon>
        <taxon>Rhabditidae</taxon>
        <taxon>Diploscapter</taxon>
    </lineage>
</organism>
<proteinExistence type="predicted"/>
<sequence length="795" mass="92546">LATEFTQFGRSDDVILKDKPDVLRRIFWITNNVFSTNAQKMQEVKALMIPLIRKQLGDQVEGVDEDVIWASQEQMFTQLFNLNYRWNIGLLRDEIHKEVRSLEHTIRQMRVDPSKYGNTNEGAVRKLKVVLAKVSDSSLDQYIELRDEIYKGKKKSKAPKKLEVKEKPHDKINSEGVPKQLIYRDKLIEFVTEKEYNRTVNEMTPSQVELYDKIIPIALSENKNEEQKTEMLKPVYFAFRRKLSEVDLSDEEIEATWKVMSVKLLEMIKNLNGELRRFRKDGISPDVKKLSTAFVMTAFSREFFEGSKEDALKSMKKAALPFSDETLMIWEVTERNLPYTEHDAPYGKRILIFRDNARLYHDTESKWTNRYAHSVADMRRTYCDTSKSVEQRLNDVKPQLIASNEIWIKNKMSNPEAEKFWEDQKEATKKAIEQCVKTASDFKAADPKIFWISNNIISTDEQKLTDIKTLLLPIIRKNMGAAAGRATDDQLWAPQEEVYKKFIDKNQKMSVRLLKNDVSKEVRYLEHEIRQLRASPEKYGHSKEGALKKLKMAMNKYSDAVVTQYIQLRREIYFNEKAPEKQDDTGKKILQDDSSNDRDISALITSAFTSQNDQRPMPINNEKQAILYLFPEKNHQGTAKVINFYRENICYVLTECINFLPWSAITYLPTNWCICFSDSVDCTSYNACWKNFAHTGKGTIMNFFKGDVCYNLKTCNITSPASAYVYAPKCWSVCFSKNEDCTGYTACWPNHGWPIDLYSEELDDLKSFAIHDKGCYEFNKLDINKRRTNYVAETC</sequence>